<dbReference type="PANTHER" id="PTHR35401">
    <property type="entry name" value="COPG FAMILY HELIX-TURN-HELIX PROTEIN-RELATED-RELATED"/>
    <property type="match status" value="1"/>
</dbReference>
<evidence type="ECO:0000313" key="4">
    <source>
        <dbReference type="Proteomes" id="UP000247792"/>
    </source>
</evidence>
<gene>
    <name evidence="3" type="ORF">DFR42_1278</name>
</gene>
<organism evidence="3 4">
    <name type="scientific">Undibacterium pigrum</name>
    <dbReference type="NCBI Taxonomy" id="401470"/>
    <lineage>
        <taxon>Bacteria</taxon>
        <taxon>Pseudomonadati</taxon>
        <taxon>Pseudomonadota</taxon>
        <taxon>Betaproteobacteria</taxon>
        <taxon>Burkholderiales</taxon>
        <taxon>Oxalobacteraceae</taxon>
        <taxon>Undibacterium</taxon>
    </lineage>
</organism>
<evidence type="ECO:0000256" key="2">
    <source>
        <dbReference type="ARBA" id="ARBA00049988"/>
    </source>
</evidence>
<keyword evidence="1" id="KW-1277">Toxin-antitoxin system</keyword>
<dbReference type="EMBL" id="QJKB01000027">
    <property type="protein sequence ID" value="PXX33929.1"/>
    <property type="molecule type" value="Genomic_DNA"/>
</dbReference>
<dbReference type="RefSeq" id="WP_110258462.1">
    <property type="nucleotide sequence ID" value="NZ_QJKB01000027.1"/>
</dbReference>
<dbReference type="Pfam" id="PF08681">
    <property type="entry name" value="TacA1"/>
    <property type="match status" value="1"/>
</dbReference>
<evidence type="ECO:0000256" key="1">
    <source>
        <dbReference type="ARBA" id="ARBA00022649"/>
    </source>
</evidence>
<dbReference type="InterPro" id="IPR014795">
    <property type="entry name" value="TacA_1-like"/>
</dbReference>
<dbReference type="Gene3D" id="1.20.5.780">
    <property type="entry name" value="Single helix bin"/>
    <property type="match status" value="1"/>
</dbReference>
<accession>A0A318IIT4</accession>
<name>A0A318IIT4_9BURK</name>
<dbReference type="SUPFAM" id="SSF47598">
    <property type="entry name" value="Ribbon-helix-helix"/>
    <property type="match status" value="1"/>
</dbReference>
<dbReference type="AlphaFoldDB" id="A0A318IIT4"/>
<dbReference type="OrthoDB" id="5297731at2"/>
<evidence type="ECO:0000313" key="3">
    <source>
        <dbReference type="EMBL" id="PXX33929.1"/>
    </source>
</evidence>
<dbReference type="Proteomes" id="UP000247792">
    <property type="component" value="Unassembled WGS sequence"/>
</dbReference>
<dbReference type="InterPro" id="IPR010985">
    <property type="entry name" value="Ribbon_hlx_hlx"/>
</dbReference>
<protein>
    <submittedName>
        <fullName evidence="3">Uncharacterized protein (DUF1778 family)</fullName>
    </submittedName>
</protein>
<sequence length="92" mass="10101">MTTTKARIEARILPDSYALIKRAAELQGRTVTDFVTSVSLKFAQEVINEAEVMRLSVADQASFANALINPPPANAALKKAFARKKQIINDQL</sequence>
<reference evidence="3 4" key="1">
    <citation type="submission" date="2018-05" db="EMBL/GenBank/DDBJ databases">
        <title>Genomic Encyclopedia of Type Strains, Phase IV (KMG-IV): sequencing the most valuable type-strain genomes for metagenomic binning, comparative biology and taxonomic classification.</title>
        <authorList>
            <person name="Goeker M."/>
        </authorList>
    </citation>
    <scope>NUCLEOTIDE SEQUENCE [LARGE SCALE GENOMIC DNA]</scope>
    <source>
        <strain evidence="3 4">DSM 19792</strain>
    </source>
</reference>
<comment type="similarity">
    <text evidence="2">Belongs to the TacA antitoxin family.</text>
</comment>
<dbReference type="PANTHER" id="PTHR35401:SF2">
    <property type="entry name" value="ABC-TYPE TRANSPORT SYSTEM"/>
    <property type="match status" value="1"/>
</dbReference>
<comment type="caution">
    <text evidence="3">The sequence shown here is derived from an EMBL/GenBank/DDBJ whole genome shotgun (WGS) entry which is preliminary data.</text>
</comment>
<keyword evidence="4" id="KW-1185">Reference proteome</keyword>
<proteinExistence type="inferred from homology"/>
<dbReference type="GO" id="GO:0006355">
    <property type="term" value="P:regulation of DNA-templated transcription"/>
    <property type="evidence" value="ECO:0007669"/>
    <property type="project" value="InterPro"/>
</dbReference>